<dbReference type="GO" id="GO:0009289">
    <property type="term" value="C:pilus"/>
    <property type="evidence" value="ECO:0007669"/>
    <property type="project" value="InterPro"/>
</dbReference>
<evidence type="ECO:0000256" key="2">
    <source>
        <dbReference type="ARBA" id="ARBA00022481"/>
    </source>
</evidence>
<dbReference type="PANTHER" id="PTHR30093:SF34">
    <property type="entry name" value="PREPILIN PEPTIDASE-DEPENDENT PROTEIN D"/>
    <property type="match status" value="1"/>
</dbReference>
<keyword evidence="3" id="KW-1015">Disulfide bond</keyword>
<dbReference type="KEGG" id="smur:BWP33_11975"/>
<dbReference type="eggNOG" id="COG4969">
    <property type="taxonomic scope" value="Bacteria"/>
</dbReference>
<dbReference type="GO" id="GO:0007155">
    <property type="term" value="P:cell adhesion"/>
    <property type="evidence" value="ECO:0007669"/>
    <property type="project" value="InterPro"/>
</dbReference>
<dbReference type="EMBL" id="ADCY02000052">
    <property type="protein sequence ID" value="EFG30331.1"/>
    <property type="molecule type" value="Genomic_DNA"/>
</dbReference>
<dbReference type="InterPro" id="IPR001082">
    <property type="entry name" value="Pilin"/>
</dbReference>
<evidence type="ECO:0000256" key="6">
    <source>
        <dbReference type="SAM" id="Phobius"/>
    </source>
</evidence>
<reference evidence="7 8" key="1">
    <citation type="submission" date="2010-03" db="EMBL/GenBank/DDBJ databases">
        <authorList>
            <consortium name="The Broad Institute Genome Sequencing Platform"/>
            <person name="Ward D."/>
            <person name="Earl A."/>
            <person name="Feldgarden M."/>
            <person name="Gevers D."/>
            <person name="Young S."/>
            <person name="Zeng Q."/>
            <person name="Koehrsen M."/>
            <person name="Alvarado L."/>
            <person name="Berlin A.M."/>
            <person name="Borenstein D."/>
            <person name="Chapman S.B."/>
            <person name="Chen Z."/>
            <person name="Engels R."/>
            <person name="Freedman E."/>
            <person name="Gellesch M."/>
            <person name="Goldberg J."/>
            <person name="Griggs A."/>
            <person name="Gujja S."/>
            <person name="Heilman E.R."/>
            <person name="Heiman D.I."/>
            <person name="Hepburn T.A."/>
            <person name="Howarth C."/>
            <person name="Jen D."/>
            <person name="Larson L."/>
            <person name="Mehta T."/>
            <person name="Park D."/>
            <person name="Pearson M."/>
            <person name="Richards J."/>
            <person name="Roberts A."/>
            <person name="Saif S."/>
            <person name="Shea T.D."/>
            <person name="Shenoy N."/>
            <person name="Sisk P."/>
            <person name="Stolte C."/>
            <person name="Sykes S.N."/>
            <person name="Walk T."/>
            <person name="White J."/>
            <person name="Yandava C."/>
            <person name="Izard J."/>
            <person name="Baranova O.V."/>
            <person name="Blanton J.M."/>
            <person name="Tanner A.C."/>
            <person name="Dewhirst F."/>
            <person name="Haas B."/>
            <person name="Nusbaum C."/>
            <person name="Birren B."/>
        </authorList>
    </citation>
    <scope>NUCLEOTIDE SEQUENCE [LARGE SCALE GENOMIC DNA]</scope>
    <source>
        <strain evidence="7 8">ATCC 29453</strain>
    </source>
</reference>
<dbReference type="HOGENOM" id="CLU_091705_4_0_4"/>
<accession>V9H5L1</accession>
<evidence type="ECO:0000256" key="1">
    <source>
        <dbReference type="ARBA" id="ARBA00005233"/>
    </source>
</evidence>
<feature type="compositionally biased region" description="Polar residues" evidence="5">
    <location>
        <begin position="152"/>
        <end position="162"/>
    </location>
</feature>
<reference evidence="7 8" key="2">
    <citation type="submission" date="2011-10" db="EMBL/GenBank/DDBJ databases">
        <title>The Genome Sequence of Simonsiella muelleri ATCC 29453.</title>
        <authorList>
            <consortium name="The Broad Institute Genome Sequencing Platform"/>
            <consortium name="The Broad Institute Genome Sequencing Center for Infectious Disease"/>
            <person name="Earl A."/>
            <person name="Ward D."/>
            <person name="Feldgarden M."/>
            <person name="Gevers D."/>
            <person name="Izard J."/>
            <person name="Baranova O.V."/>
            <person name="Blanton J.M."/>
            <person name="Tanner A.C."/>
            <person name="Dewhirst F."/>
            <person name="Young S.K."/>
            <person name="Zeng Q."/>
            <person name="Gargeya S."/>
            <person name="Fitzgerald M."/>
            <person name="Haas B."/>
            <person name="Abouelleil A."/>
            <person name="Alvarado L."/>
            <person name="Arachchi H.M."/>
            <person name="Berlin A."/>
            <person name="Brown A."/>
            <person name="Chapman S.B."/>
            <person name="Chen Z."/>
            <person name="Dunbar C."/>
            <person name="Freedman E."/>
            <person name="Gearin G."/>
            <person name="Goldberg J."/>
            <person name="Griggs A."/>
            <person name="Gujja S."/>
            <person name="Heiman D."/>
            <person name="Howarth C."/>
            <person name="Larson L."/>
            <person name="Lui A."/>
            <person name="MacDonald P.J.P."/>
            <person name="Montmayeur A."/>
            <person name="Murphy C."/>
            <person name="Neiman D."/>
            <person name="Pearson M."/>
            <person name="Priest M."/>
            <person name="Roberts A."/>
            <person name="Saif S."/>
            <person name="Shea T."/>
            <person name="Shenoy N."/>
            <person name="Sisk P."/>
            <person name="Stolte C."/>
            <person name="Sykes S."/>
            <person name="Wortman J."/>
            <person name="Nusbaum C."/>
            <person name="Birren B."/>
        </authorList>
    </citation>
    <scope>NUCLEOTIDE SEQUENCE [LARGE SCALE GENOMIC DNA]</scope>
    <source>
        <strain evidence="7 8">ATCC 29453</strain>
    </source>
</reference>
<keyword evidence="6" id="KW-1133">Transmembrane helix</keyword>
<name>V9H5L1_9NEIS</name>
<keyword evidence="2" id="KW-0488">Methylation</keyword>
<dbReference type="Gene3D" id="3.30.700.10">
    <property type="entry name" value="Glycoprotein, Type 4 Pilin"/>
    <property type="match status" value="1"/>
</dbReference>
<feature type="region of interest" description="Disordered" evidence="5">
    <location>
        <begin position="152"/>
        <end position="173"/>
    </location>
</feature>
<dbReference type="InterPro" id="IPR012902">
    <property type="entry name" value="N_methyl_site"/>
</dbReference>
<protein>
    <submittedName>
        <fullName evidence="7">Prepilin-type N-terminal cleavage/methylation domain-containing protein</fullName>
    </submittedName>
</protein>
<keyword evidence="6" id="KW-0812">Transmembrane</keyword>
<dbReference type="SUPFAM" id="SSF54523">
    <property type="entry name" value="Pili subunits"/>
    <property type="match status" value="1"/>
</dbReference>
<dbReference type="PANTHER" id="PTHR30093">
    <property type="entry name" value="GENERAL SECRETION PATHWAY PROTEIN G"/>
    <property type="match status" value="1"/>
</dbReference>
<dbReference type="Pfam" id="PF07963">
    <property type="entry name" value="N_methyl"/>
    <property type="match status" value="1"/>
</dbReference>
<evidence type="ECO:0000256" key="3">
    <source>
        <dbReference type="ARBA" id="ARBA00023157"/>
    </source>
</evidence>
<dbReference type="NCBIfam" id="TIGR02532">
    <property type="entry name" value="IV_pilin_GFxxxE"/>
    <property type="match status" value="1"/>
</dbReference>
<dbReference type="Pfam" id="PF00114">
    <property type="entry name" value="Pilin"/>
    <property type="match status" value="1"/>
</dbReference>
<keyword evidence="8" id="KW-1185">Reference proteome</keyword>
<dbReference type="AlphaFoldDB" id="V9H5L1"/>
<dbReference type="Proteomes" id="UP000017813">
    <property type="component" value="Unassembled WGS sequence"/>
</dbReference>
<organism evidence="7 8">
    <name type="scientific">Simonsiella muelleri ATCC 29453</name>
    <dbReference type="NCBI Taxonomy" id="641147"/>
    <lineage>
        <taxon>Bacteria</taxon>
        <taxon>Pseudomonadati</taxon>
        <taxon>Pseudomonadota</taxon>
        <taxon>Betaproteobacteria</taxon>
        <taxon>Neisseriales</taxon>
        <taxon>Neisseriaceae</taxon>
        <taxon>Simonsiella</taxon>
    </lineage>
</organism>
<evidence type="ECO:0000313" key="7">
    <source>
        <dbReference type="EMBL" id="EFG30331.1"/>
    </source>
</evidence>
<dbReference type="RefSeq" id="WP_002642764.1">
    <property type="nucleotide sequence ID" value="NZ_CP019448.1"/>
</dbReference>
<dbReference type="InterPro" id="IPR045584">
    <property type="entry name" value="Pilin-like"/>
</dbReference>
<dbReference type="PROSITE" id="PS00409">
    <property type="entry name" value="PROKAR_NTER_METHYL"/>
    <property type="match status" value="1"/>
</dbReference>
<keyword evidence="4" id="KW-0281">Fimbrium</keyword>
<evidence type="ECO:0000256" key="4">
    <source>
        <dbReference type="RuleBase" id="RU000389"/>
    </source>
</evidence>
<proteinExistence type="inferred from homology"/>
<feature type="transmembrane region" description="Helical" evidence="6">
    <location>
        <begin position="7"/>
        <end position="31"/>
    </location>
</feature>
<dbReference type="STRING" id="641147.HMPREF9021_01828"/>
<comment type="similarity">
    <text evidence="1 4">Belongs to the N-Me-Phe pilin family.</text>
</comment>
<dbReference type="OrthoDB" id="8607132at2"/>
<evidence type="ECO:0000313" key="8">
    <source>
        <dbReference type="Proteomes" id="UP000017813"/>
    </source>
</evidence>
<comment type="caution">
    <text evidence="7">The sequence shown here is derived from an EMBL/GenBank/DDBJ whole genome shotgun (WGS) entry which is preliminary data.</text>
</comment>
<keyword evidence="6" id="KW-0472">Membrane</keyword>
<gene>
    <name evidence="7" type="ORF">HMPREF9021_01828</name>
</gene>
<sequence>MKTMQKGFTLIELMIVIAIIGILAAIALPAYQDYTVRSKISEALIASSSAKGMVSEAFQSDSLSGVATAATAYNAKPKSEKSSKYVDDIVVNAADGAITVTLSKASNVGFPAEVKGKTIVFTPYVKKAKLAEGAQGAIDWACASNANGTATARGLTSPTAGTLPSKYAPSECR</sequence>
<evidence type="ECO:0000256" key="5">
    <source>
        <dbReference type="SAM" id="MobiDB-lite"/>
    </source>
</evidence>